<protein>
    <recommendedName>
        <fullName evidence="1">Small, acid-soluble spore protein Tlp</fullName>
    </recommendedName>
</protein>
<comment type="caution">
    <text evidence="3">The sequence shown here is derived from an EMBL/GenBank/DDBJ whole genome shotgun (WGS) entry which is preliminary data.</text>
</comment>
<comment type="induction">
    <text evidence="1">Expressed only in the forespore compartment of sporulating cells.</text>
</comment>
<evidence type="ECO:0000313" key="4">
    <source>
        <dbReference type="Proteomes" id="UP000823486"/>
    </source>
</evidence>
<comment type="subcellular location">
    <subcellularLocation>
        <location evidence="1">Spore core</location>
    </subcellularLocation>
</comment>
<keyword evidence="4" id="KW-1185">Reference proteome</keyword>
<accession>A0ABS2QDZ2</accession>
<dbReference type="InterPro" id="IPR017524">
    <property type="entry name" value="SASP_thioredoxin-like"/>
</dbReference>
<dbReference type="NCBIfam" id="TIGR03090">
    <property type="entry name" value="SASP_tlp"/>
    <property type="match status" value="1"/>
</dbReference>
<feature type="region of interest" description="Disordered" evidence="2">
    <location>
        <begin position="53"/>
        <end position="77"/>
    </location>
</feature>
<gene>
    <name evidence="1" type="primary">tlp</name>
    <name evidence="3" type="ORF">JOC77_000792</name>
</gene>
<dbReference type="Pfam" id="PF19824">
    <property type="entry name" value="Tlp"/>
    <property type="match status" value="1"/>
</dbReference>
<reference evidence="3 4" key="1">
    <citation type="submission" date="2021-01" db="EMBL/GenBank/DDBJ databases">
        <title>Genomic Encyclopedia of Type Strains, Phase IV (KMG-IV): sequencing the most valuable type-strain genomes for metagenomic binning, comparative biology and taxonomic classification.</title>
        <authorList>
            <person name="Goeker M."/>
        </authorList>
    </citation>
    <scope>NUCLEOTIDE SEQUENCE [LARGE SCALE GENOMIC DNA]</scope>
    <source>
        <strain evidence="3 4">DSM 105482</strain>
    </source>
</reference>
<evidence type="ECO:0000256" key="2">
    <source>
        <dbReference type="SAM" id="MobiDB-lite"/>
    </source>
</evidence>
<name>A0ABS2QDZ2_9BACI</name>
<feature type="compositionally biased region" description="Basic and acidic residues" evidence="2">
    <location>
        <begin position="53"/>
        <end position="71"/>
    </location>
</feature>
<dbReference type="EMBL" id="JAFBFI010000002">
    <property type="protein sequence ID" value="MBM7691387.1"/>
    <property type="molecule type" value="Genomic_DNA"/>
</dbReference>
<evidence type="ECO:0000256" key="1">
    <source>
        <dbReference type="HAMAP-Rule" id="MF_01506"/>
    </source>
</evidence>
<dbReference type="HAMAP" id="MF_01506">
    <property type="entry name" value="Tlp"/>
    <property type="match status" value="1"/>
</dbReference>
<sequence length="77" mass="8997">MTFNKSYPDDRSDNVEKLQEKIQNTLENISEAEASMAFSNEVEQQRILEKNQKREESIQSMRIEAKEEAAARKNGYK</sequence>
<keyword evidence="1" id="KW-0749">Sporulation</keyword>
<dbReference type="Proteomes" id="UP000823486">
    <property type="component" value="Unassembled WGS sequence"/>
</dbReference>
<evidence type="ECO:0000313" key="3">
    <source>
        <dbReference type="EMBL" id="MBM7691387.1"/>
    </source>
</evidence>
<proteinExistence type="evidence at transcript level"/>
<dbReference type="RefSeq" id="WP_204538816.1">
    <property type="nucleotide sequence ID" value="NZ_JAFBFI010000002.1"/>
</dbReference>
<organism evidence="3 4">
    <name type="scientific">Peribacillus deserti</name>
    <dbReference type="NCBI Taxonomy" id="673318"/>
    <lineage>
        <taxon>Bacteria</taxon>
        <taxon>Bacillati</taxon>
        <taxon>Bacillota</taxon>
        <taxon>Bacilli</taxon>
        <taxon>Bacillales</taxon>
        <taxon>Bacillaceae</taxon>
        <taxon>Peribacillus</taxon>
    </lineage>
</organism>
<comment type="similarity">
    <text evidence="1">Belongs to the Tlp family.</text>
</comment>